<protein>
    <submittedName>
        <fullName evidence="2">Uncharacterized protein</fullName>
    </submittedName>
</protein>
<sequence length="360" mass="40612">MASTNEHQSPQGSGPVVLFDRHLGPFNKIQPRIAQTDNRPIQGSVIDCKTSFFPRYNGFEDDLLIIKTLVAGFQTIRGHMTPLLAQELLRFLTTTWKSDRDGRAWTAESPKNHRLFSELRGHGVAPKHLNYGFWFYMAAWWGPGHPALGPIRNDMSQLWGVEFPDDTLYYPAGLGVKDQKMLFAGIADGSAHAIQRPAGKPRDTEMQVRVRDIRQKINETPVEDLFGTIPSIITRRHGMDSNHLALMKSKLASTRKELETSKQTVTSLTQDLKSLELEHENTRRLLNEKTQHFQATINQLQCESKCSKDACIELNNRTDILEAKLAEANKRAEKAVETCALVLGILSSPGGEKRKRDEKM</sequence>
<dbReference type="EMBL" id="PVQB02001296">
    <property type="protein sequence ID" value="KAF4331926.1"/>
    <property type="molecule type" value="Genomic_DNA"/>
</dbReference>
<evidence type="ECO:0000313" key="2">
    <source>
        <dbReference type="EMBL" id="KAF4331926.1"/>
    </source>
</evidence>
<keyword evidence="3" id="KW-1185">Reference proteome</keyword>
<dbReference type="Proteomes" id="UP000730481">
    <property type="component" value="Unassembled WGS sequence"/>
</dbReference>
<comment type="caution">
    <text evidence="2">The sequence shown here is derived from an EMBL/GenBank/DDBJ whole genome shotgun (WGS) entry which is preliminary data.</text>
</comment>
<evidence type="ECO:0000313" key="3">
    <source>
        <dbReference type="Proteomes" id="UP000730481"/>
    </source>
</evidence>
<organism evidence="2 3">
    <name type="scientific">Fusarium beomiforme</name>
    <dbReference type="NCBI Taxonomy" id="44412"/>
    <lineage>
        <taxon>Eukaryota</taxon>
        <taxon>Fungi</taxon>
        <taxon>Dikarya</taxon>
        <taxon>Ascomycota</taxon>
        <taxon>Pezizomycotina</taxon>
        <taxon>Sordariomycetes</taxon>
        <taxon>Hypocreomycetidae</taxon>
        <taxon>Hypocreales</taxon>
        <taxon>Nectriaceae</taxon>
        <taxon>Fusarium</taxon>
        <taxon>Fusarium burgessii species complex</taxon>
    </lineage>
</organism>
<name>A0A9P5A473_9HYPO</name>
<gene>
    <name evidence="2" type="ORF">FBEOM_14293</name>
</gene>
<dbReference type="AlphaFoldDB" id="A0A9P5A473"/>
<keyword evidence="1" id="KW-0175">Coiled coil</keyword>
<accession>A0A9P5A473</accession>
<proteinExistence type="predicted"/>
<dbReference type="OrthoDB" id="5059649at2759"/>
<evidence type="ECO:0000256" key="1">
    <source>
        <dbReference type="SAM" id="Coils"/>
    </source>
</evidence>
<reference evidence="2" key="2">
    <citation type="submission" date="2020-02" db="EMBL/GenBank/DDBJ databases">
        <title>Identification and distribution of gene clusters putatively required for synthesis of sphingolipid metabolism inhibitors in phylogenetically diverse species of the filamentous fungus Fusarium.</title>
        <authorList>
            <person name="Kim H.-S."/>
            <person name="Busman M."/>
            <person name="Brown D.W."/>
            <person name="Divon H."/>
            <person name="Uhlig S."/>
            <person name="Proctor R.H."/>
        </authorList>
    </citation>
    <scope>NUCLEOTIDE SEQUENCE</scope>
    <source>
        <strain evidence="2">NRRL 25174</strain>
    </source>
</reference>
<reference evidence="2" key="1">
    <citation type="journal article" date="2017" name="Mycologia">
        <title>Fusarium algeriense, sp. nov., a novel toxigenic crown rot pathogen of durum wheat from Algeria is nested in the Fusarium burgessii species complex.</title>
        <authorList>
            <person name="Laraba I."/>
            <person name="Keddad A."/>
            <person name="Boureghda H."/>
            <person name="Abdallah N."/>
            <person name="Vaughan M.M."/>
            <person name="Proctor R.H."/>
            <person name="Busman M."/>
            <person name="O'Donnell K."/>
        </authorList>
    </citation>
    <scope>NUCLEOTIDE SEQUENCE</scope>
    <source>
        <strain evidence="2">NRRL 25174</strain>
    </source>
</reference>
<feature type="coiled-coil region" evidence="1">
    <location>
        <begin position="258"/>
        <end position="338"/>
    </location>
</feature>